<accession>A0AAD6V1W2</accession>
<reference evidence="1" key="1">
    <citation type="submission" date="2023-03" db="EMBL/GenBank/DDBJ databases">
        <title>Massive genome expansion in bonnet fungi (Mycena s.s.) driven by repeated elements and novel gene families across ecological guilds.</title>
        <authorList>
            <consortium name="Lawrence Berkeley National Laboratory"/>
            <person name="Harder C.B."/>
            <person name="Miyauchi S."/>
            <person name="Viragh M."/>
            <person name="Kuo A."/>
            <person name="Thoen E."/>
            <person name="Andreopoulos B."/>
            <person name="Lu D."/>
            <person name="Skrede I."/>
            <person name="Drula E."/>
            <person name="Henrissat B."/>
            <person name="Morin E."/>
            <person name="Kohler A."/>
            <person name="Barry K."/>
            <person name="LaButti K."/>
            <person name="Morin E."/>
            <person name="Salamov A."/>
            <person name="Lipzen A."/>
            <person name="Mereny Z."/>
            <person name="Hegedus B."/>
            <person name="Baldrian P."/>
            <person name="Stursova M."/>
            <person name="Weitz H."/>
            <person name="Taylor A."/>
            <person name="Grigoriev I.V."/>
            <person name="Nagy L.G."/>
            <person name="Martin F."/>
            <person name="Kauserud H."/>
        </authorList>
    </citation>
    <scope>NUCLEOTIDE SEQUENCE</scope>
    <source>
        <strain evidence="1">9144</strain>
    </source>
</reference>
<dbReference type="AlphaFoldDB" id="A0AAD6V1W2"/>
<dbReference type="Proteomes" id="UP001219525">
    <property type="component" value="Unassembled WGS sequence"/>
</dbReference>
<evidence type="ECO:0000313" key="2">
    <source>
        <dbReference type="Proteomes" id="UP001219525"/>
    </source>
</evidence>
<evidence type="ECO:0000313" key="1">
    <source>
        <dbReference type="EMBL" id="KAJ7200605.1"/>
    </source>
</evidence>
<dbReference type="EMBL" id="JARJCW010000062">
    <property type="protein sequence ID" value="KAJ7200605.1"/>
    <property type="molecule type" value="Genomic_DNA"/>
</dbReference>
<evidence type="ECO:0008006" key="3">
    <source>
        <dbReference type="Google" id="ProtNLM"/>
    </source>
</evidence>
<dbReference type="PANTHER" id="PTHR46177:SF1">
    <property type="entry name" value="INTEGRASE CATALYTIC DOMAIN-CONTAINING PROTEIN"/>
    <property type="match status" value="1"/>
</dbReference>
<organism evidence="1 2">
    <name type="scientific">Mycena pura</name>
    <dbReference type="NCBI Taxonomy" id="153505"/>
    <lineage>
        <taxon>Eukaryota</taxon>
        <taxon>Fungi</taxon>
        <taxon>Dikarya</taxon>
        <taxon>Basidiomycota</taxon>
        <taxon>Agaricomycotina</taxon>
        <taxon>Agaricomycetes</taxon>
        <taxon>Agaricomycetidae</taxon>
        <taxon>Agaricales</taxon>
        <taxon>Marasmiineae</taxon>
        <taxon>Mycenaceae</taxon>
        <taxon>Mycena</taxon>
    </lineage>
</organism>
<proteinExistence type="predicted"/>
<protein>
    <recommendedName>
        <fullName evidence="3">Clr5 domain-containing protein</fullName>
    </recommendedName>
</protein>
<sequence>MVNKTGSNGINNGKVPPDEKLEKTLHDFARRQLSVEFRLKELDRIYGYTISKRTLTSLNKKFQVPSVRKPPPLPVVTALVAEKIAEDTIGRHGPSTIQKQLARENGMLIPRDTIRAVAATIDPEGPERRFPGRKKPVKPRGQLKATGIMEEVHCDGHEKLGAKALMMGEVGIPIYGFRDHTGKILHLAVIPNDRCPITIGHVFLDFTDKTGESAIQLTFDKGTETGLMQALQQALRRLLWPEFSELERPSTVALKSTDNIPIESLWKYWLDYAGHNIKMTILDGHERGLFASGNPTHVHLFQWLWPRIVQQHLDLFQDYFNTTPRRKQQAKNLPTAAPEMVWNYPEEYGLERCGTEVPPGLVSELRGQYLERPREDVMRWVPDDFDEIATAVYKTIGEPPLHYSTGWSTYNSMLAVIQDL</sequence>
<name>A0AAD6V1W2_9AGAR</name>
<gene>
    <name evidence="1" type="ORF">GGX14DRAFT_372011</name>
</gene>
<dbReference type="PANTHER" id="PTHR46177">
    <property type="entry name" value="INTEGRASE CATALYTIC DOMAIN-CONTAINING PROTEIN"/>
    <property type="match status" value="1"/>
</dbReference>
<keyword evidence="2" id="KW-1185">Reference proteome</keyword>
<comment type="caution">
    <text evidence="1">The sequence shown here is derived from an EMBL/GenBank/DDBJ whole genome shotgun (WGS) entry which is preliminary data.</text>
</comment>